<feature type="compositionally biased region" description="Polar residues" evidence="1">
    <location>
        <begin position="835"/>
        <end position="847"/>
    </location>
</feature>
<accession>A0A178C860</accession>
<evidence type="ECO:0000256" key="1">
    <source>
        <dbReference type="SAM" id="MobiDB-lite"/>
    </source>
</evidence>
<keyword evidence="3" id="KW-1185">Reference proteome</keyword>
<name>A0A178C860_9EURO</name>
<dbReference type="OrthoDB" id="4151037at2759"/>
<organism evidence="2 3">
    <name type="scientific">Fonsecaea nubica</name>
    <dbReference type="NCBI Taxonomy" id="856822"/>
    <lineage>
        <taxon>Eukaryota</taxon>
        <taxon>Fungi</taxon>
        <taxon>Dikarya</taxon>
        <taxon>Ascomycota</taxon>
        <taxon>Pezizomycotina</taxon>
        <taxon>Eurotiomycetes</taxon>
        <taxon>Chaetothyriomycetidae</taxon>
        <taxon>Chaetothyriales</taxon>
        <taxon>Herpotrichiellaceae</taxon>
        <taxon>Fonsecaea</taxon>
    </lineage>
</organism>
<gene>
    <name evidence="2" type="ORF">AYO20_10606</name>
</gene>
<feature type="compositionally biased region" description="Basic and acidic residues" evidence="1">
    <location>
        <begin position="825"/>
        <end position="834"/>
    </location>
</feature>
<dbReference type="RefSeq" id="XP_022495165.1">
    <property type="nucleotide sequence ID" value="XM_022648862.1"/>
</dbReference>
<dbReference type="AlphaFoldDB" id="A0A178C860"/>
<evidence type="ECO:0000313" key="3">
    <source>
        <dbReference type="Proteomes" id="UP000185904"/>
    </source>
</evidence>
<feature type="region of interest" description="Disordered" evidence="1">
    <location>
        <begin position="141"/>
        <end position="260"/>
    </location>
</feature>
<reference evidence="2 3" key="1">
    <citation type="submission" date="2016-03" db="EMBL/GenBank/DDBJ databases">
        <title>The draft genome sequence of Fonsecaea nubica causative agent of cutaneous subcutaneous infection in human host.</title>
        <authorList>
            <person name="Costa F."/>
            <person name="Sybren D.H."/>
            <person name="Raittz R.T."/>
            <person name="Weiss V.A."/>
            <person name="Leao A.C."/>
            <person name="Gomes R."/>
            <person name="De Souza E.M."/>
            <person name="Pedrosa F.O."/>
            <person name="Steffens M.B."/>
            <person name="Bombassaro A."/>
            <person name="Tadra-Sfeir M.Z."/>
            <person name="Moreno L.F."/>
            <person name="Najafzadeh M.J."/>
            <person name="Felipe M.S."/>
            <person name="Teixeira M."/>
            <person name="Sun J."/>
            <person name="Xi L."/>
            <person name="Castro M.A."/>
            <person name="Vicente V.A."/>
        </authorList>
    </citation>
    <scope>NUCLEOTIDE SEQUENCE [LARGE SCALE GENOMIC DNA]</scope>
    <source>
        <strain evidence="2 3">CBS 269.64</strain>
    </source>
</reference>
<feature type="region of interest" description="Disordered" evidence="1">
    <location>
        <begin position="807"/>
        <end position="847"/>
    </location>
</feature>
<feature type="compositionally biased region" description="Basic and acidic residues" evidence="1">
    <location>
        <begin position="183"/>
        <end position="194"/>
    </location>
</feature>
<dbReference type="EMBL" id="LVCJ01000116">
    <property type="protein sequence ID" value="OAL24901.1"/>
    <property type="molecule type" value="Genomic_DNA"/>
</dbReference>
<feature type="region of interest" description="Disordered" evidence="1">
    <location>
        <begin position="341"/>
        <end position="364"/>
    </location>
</feature>
<feature type="region of interest" description="Disordered" evidence="1">
    <location>
        <begin position="16"/>
        <end position="125"/>
    </location>
</feature>
<feature type="compositionally biased region" description="Polar residues" evidence="1">
    <location>
        <begin position="285"/>
        <end position="300"/>
    </location>
</feature>
<feature type="compositionally biased region" description="Basic residues" evidence="1">
    <location>
        <begin position="221"/>
        <end position="232"/>
    </location>
</feature>
<feature type="region of interest" description="Disordered" evidence="1">
    <location>
        <begin position="275"/>
        <end position="300"/>
    </location>
</feature>
<feature type="region of interest" description="Disordered" evidence="1">
    <location>
        <begin position="498"/>
        <end position="543"/>
    </location>
</feature>
<comment type="caution">
    <text evidence="2">The sequence shown here is derived from an EMBL/GenBank/DDBJ whole genome shotgun (WGS) entry which is preliminary data.</text>
</comment>
<sequence length="921" mass="101218">MPSKYSHSVVLASYSSRGIVGLANDEKRGNQKPPKPSRVLAGKSPQPHQPDLAMKPGPRASPGSSYHARLSTLSPKSPAQRFLKGKYGLFTGSTPTAQRDSEEEISTNVRSMGATEGSRPSTRERMVILDSDSEETVGGIAVDSFQSHTSGPANGVFPACSPTASPPGPQAESPDLNTQRSPSRAEETLPDHTDSGFLSLDETPPSHVAAQKLPIGQSAIRSKRRSKSSKAVRHNDTLHNPPRLQTPAQPSRLEGTGRQTLSRANISFIDLSDDEVSGKSHAHTPRTSLDKSPSTHTLTSETVLPGSTIFNASTGLRLHDIDGSLTLGTRRATQDKLANGTIWHGSLPEPQVRKRPLSMGNSYPEALPLHKTVMLRRRQTEEFIKPAVSRSPTLEPRDLSWLLLDVGLDDQLQDDDHDEGQTLPHITLQSPDSEAHAEVTIAGLESSSSSPEPSRLEHLEVDFSKPANRTKNGLSYYLPDEATTNVYLHRHKYDSAHDYPAQNDLRRKSLPPLSTSWSSRRGEENLWSPNPVKSAPTSAQGEVRHQARISVLNSSPAEPEPEPEIQTCPVAELSDQPTLVPKLKSEEEMRMKIPTPIPSPSQSETSPKISARRMVKSSSGPIHRAHRVSWPATVPEFGVPSITRHDDSTPHIYEQSVSTLGSRLTSGTSQKQKIGPKAIRKLASFPRFTRLGSPAQQEKGETPTRIMENHQEEDDNWALPSIPISKEAASRAKLLELLAIEAEAESRHEYKALKPWHEYPSDLSSQLRNVDSQTGHSSDLDDVISLFSDAHDIPIDIQADYSHDVHTMGDEVEDDPDAALPPPDISRHRADRSSSRNTHNRLSQSSLTALPRIANAKIAIHRLSRTTWDDITKQMPWASTPTSSASAPAKTTIRQEKQAKKARMKTAVRAFWGRMRRHIEN</sequence>
<evidence type="ECO:0000313" key="2">
    <source>
        <dbReference type="EMBL" id="OAL24901.1"/>
    </source>
</evidence>
<dbReference type="GeneID" id="34593994"/>
<dbReference type="Proteomes" id="UP000185904">
    <property type="component" value="Unassembled WGS sequence"/>
</dbReference>
<proteinExistence type="predicted"/>
<protein>
    <submittedName>
        <fullName evidence="2">Uncharacterized protein</fullName>
    </submittedName>
</protein>